<name>A0A0N8TH43_9PSED</name>
<evidence type="ECO:0000313" key="2">
    <source>
        <dbReference type="Proteomes" id="UP000050317"/>
    </source>
</evidence>
<sequence length="47" mass="5139">MHSQLEIRSVHRLDGQQSALIIVKPGAKPPAQPLMLESMLALSDHPP</sequence>
<dbReference type="PATRIC" id="fig|251703.9.peg.3436"/>
<organism evidence="1 2">
    <name type="scientific">Pseudomonas syringae pv. viburni</name>
    <dbReference type="NCBI Taxonomy" id="251703"/>
    <lineage>
        <taxon>Bacteria</taxon>
        <taxon>Pseudomonadati</taxon>
        <taxon>Pseudomonadota</taxon>
        <taxon>Gammaproteobacteria</taxon>
        <taxon>Pseudomonadales</taxon>
        <taxon>Pseudomonadaceae</taxon>
        <taxon>Pseudomonas</taxon>
    </lineage>
</organism>
<evidence type="ECO:0000313" key="1">
    <source>
        <dbReference type="EMBL" id="KPZ23753.1"/>
    </source>
</evidence>
<dbReference type="AlphaFoldDB" id="A0A0N8TH43"/>
<comment type="caution">
    <text evidence="1">The sequence shown here is derived from an EMBL/GenBank/DDBJ whole genome shotgun (WGS) entry which is preliminary data.</text>
</comment>
<accession>A0A0N8TH43</accession>
<dbReference type="EMBL" id="LJRR01000062">
    <property type="protein sequence ID" value="KPZ23753.1"/>
    <property type="molecule type" value="Genomic_DNA"/>
</dbReference>
<reference evidence="1 2" key="1">
    <citation type="submission" date="2015-09" db="EMBL/GenBank/DDBJ databases">
        <title>Genome announcement of multiple Pseudomonas syringae strains.</title>
        <authorList>
            <person name="Thakur S."/>
            <person name="Wang P.W."/>
            <person name="Gong Y."/>
            <person name="Weir B.S."/>
            <person name="Guttman D.S."/>
        </authorList>
    </citation>
    <scope>NUCLEOTIDE SEQUENCE [LARGE SCALE GENOMIC DNA]</scope>
    <source>
        <strain evidence="1 2">ICMP3963</strain>
    </source>
</reference>
<proteinExistence type="predicted"/>
<gene>
    <name evidence="1" type="ORF">ALO40_102258</name>
</gene>
<dbReference type="Proteomes" id="UP000050317">
    <property type="component" value="Unassembled WGS sequence"/>
</dbReference>
<protein>
    <submittedName>
        <fullName evidence="1">Uncharacterized protein</fullName>
    </submittedName>
</protein>